<organism evidence="2 3">
    <name type="scientific">Hyaloscypha variabilis (strain UAMH 11265 / GT02V1 / F)</name>
    <name type="common">Meliniomyces variabilis</name>
    <dbReference type="NCBI Taxonomy" id="1149755"/>
    <lineage>
        <taxon>Eukaryota</taxon>
        <taxon>Fungi</taxon>
        <taxon>Dikarya</taxon>
        <taxon>Ascomycota</taxon>
        <taxon>Pezizomycotina</taxon>
        <taxon>Leotiomycetes</taxon>
        <taxon>Helotiales</taxon>
        <taxon>Hyaloscyphaceae</taxon>
        <taxon>Hyaloscypha</taxon>
        <taxon>Hyaloscypha variabilis</taxon>
    </lineage>
</organism>
<gene>
    <name evidence="2" type="ORF">L207DRAFT_564430</name>
</gene>
<dbReference type="EMBL" id="KZ613943">
    <property type="protein sequence ID" value="PMD41990.1"/>
    <property type="molecule type" value="Genomic_DNA"/>
</dbReference>
<sequence>MAETKLSPLAQQETAEAKQSSPLPASKEEDTRNSESGNQDSVLALTEANLWMKSVIDAVHEDIQNRNRSKRVEIDAQSLVERETEKRFTRGAESRELFGRYS</sequence>
<accession>A0A2J6RTZ8</accession>
<proteinExistence type="predicted"/>
<dbReference type="OrthoDB" id="10593631at2759"/>
<dbReference type="AlphaFoldDB" id="A0A2J6RTZ8"/>
<protein>
    <submittedName>
        <fullName evidence="2">Uncharacterized protein</fullName>
    </submittedName>
</protein>
<dbReference type="Proteomes" id="UP000235786">
    <property type="component" value="Unassembled WGS sequence"/>
</dbReference>
<name>A0A2J6RTZ8_HYAVF</name>
<evidence type="ECO:0000313" key="3">
    <source>
        <dbReference type="Proteomes" id="UP000235786"/>
    </source>
</evidence>
<feature type="region of interest" description="Disordered" evidence="1">
    <location>
        <begin position="1"/>
        <end position="41"/>
    </location>
</feature>
<keyword evidence="3" id="KW-1185">Reference proteome</keyword>
<evidence type="ECO:0000256" key="1">
    <source>
        <dbReference type="SAM" id="MobiDB-lite"/>
    </source>
</evidence>
<feature type="region of interest" description="Disordered" evidence="1">
    <location>
        <begin position="83"/>
        <end position="102"/>
    </location>
</feature>
<evidence type="ECO:0000313" key="2">
    <source>
        <dbReference type="EMBL" id="PMD41990.1"/>
    </source>
</evidence>
<reference evidence="2 3" key="1">
    <citation type="submission" date="2016-04" db="EMBL/GenBank/DDBJ databases">
        <title>A degradative enzymes factory behind the ericoid mycorrhizal symbiosis.</title>
        <authorList>
            <consortium name="DOE Joint Genome Institute"/>
            <person name="Martino E."/>
            <person name="Morin E."/>
            <person name="Grelet G."/>
            <person name="Kuo A."/>
            <person name="Kohler A."/>
            <person name="Daghino S."/>
            <person name="Barry K."/>
            <person name="Choi C."/>
            <person name="Cichocki N."/>
            <person name="Clum A."/>
            <person name="Copeland A."/>
            <person name="Hainaut M."/>
            <person name="Haridas S."/>
            <person name="Labutti K."/>
            <person name="Lindquist E."/>
            <person name="Lipzen A."/>
            <person name="Khouja H.-R."/>
            <person name="Murat C."/>
            <person name="Ohm R."/>
            <person name="Olson A."/>
            <person name="Spatafora J."/>
            <person name="Veneault-Fourrey C."/>
            <person name="Henrissat B."/>
            <person name="Grigoriev I."/>
            <person name="Martin F."/>
            <person name="Perotto S."/>
        </authorList>
    </citation>
    <scope>NUCLEOTIDE SEQUENCE [LARGE SCALE GENOMIC DNA]</scope>
    <source>
        <strain evidence="2 3">F</strain>
    </source>
</reference>
<feature type="compositionally biased region" description="Polar residues" evidence="1">
    <location>
        <begin position="9"/>
        <end position="23"/>
    </location>
</feature>